<name>A0A0K1EMN6_CHOCO</name>
<evidence type="ECO:0000256" key="2">
    <source>
        <dbReference type="SAM" id="SignalP"/>
    </source>
</evidence>
<organism evidence="3 4">
    <name type="scientific">Chondromyces crocatus</name>
    <dbReference type="NCBI Taxonomy" id="52"/>
    <lineage>
        <taxon>Bacteria</taxon>
        <taxon>Pseudomonadati</taxon>
        <taxon>Myxococcota</taxon>
        <taxon>Polyangia</taxon>
        <taxon>Polyangiales</taxon>
        <taxon>Polyangiaceae</taxon>
        <taxon>Chondromyces</taxon>
    </lineage>
</organism>
<evidence type="ECO:0000313" key="3">
    <source>
        <dbReference type="EMBL" id="AKT41907.1"/>
    </source>
</evidence>
<protein>
    <recommendedName>
        <fullName evidence="5">Lipoprotein</fullName>
    </recommendedName>
</protein>
<keyword evidence="2" id="KW-0732">Signal</keyword>
<dbReference type="EMBL" id="CP012159">
    <property type="protein sequence ID" value="AKT41907.1"/>
    <property type="molecule type" value="Genomic_DNA"/>
</dbReference>
<dbReference type="Proteomes" id="UP000067626">
    <property type="component" value="Chromosome"/>
</dbReference>
<feature type="chain" id="PRO_5005459669" description="Lipoprotein" evidence="2">
    <location>
        <begin position="20"/>
        <end position="212"/>
    </location>
</feature>
<evidence type="ECO:0008006" key="5">
    <source>
        <dbReference type="Google" id="ProtNLM"/>
    </source>
</evidence>
<proteinExistence type="predicted"/>
<dbReference type="STRING" id="52.CMC5_061290"/>
<evidence type="ECO:0000256" key="1">
    <source>
        <dbReference type="SAM" id="MobiDB-lite"/>
    </source>
</evidence>
<dbReference type="RefSeq" id="WP_050433616.1">
    <property type="nucleotide sequence ID" value="NZ_CP012159.1"/>
</dbReference>
<keyword evidence="4" id="KW-1185">Reference proteome</keyword>
<dbReference type="KEGG" id="ccro:CMC5_061290"/>
<dbReference type="AlphaFoldDB" id="A0A0K1EMN6"/>
<feature type="region of interest" description="Disordered" evidence="1">
    <location>
        <begin position="23"/>
        <end position="76"/>
    </location>
</feature>
<reference evidence="3 4" key="1">
    <citation type="submission" date="2015-07" db="EMBL/GenBank/DDBJ databases">
        <title>Genome analysis of myxobacterium Chondromyces crocatus Cm c5 reveals a high potential for natural compound synthesis and the genetic basis for the loss of fruiting body formation.</title>
        <authorList>
            <person name="Zaburannyi N."/>
            <person name="Bunk B."/>
            <person name="Maier J."/>
            <person name="Overmann J."/>
            <person name="Mueller R."/>
        </authorList>
    </citation>
    <scope>NUCLEOTIDE SEQUENCE [LARGE SCALE GENOMIC DNA]</scope>
    <source>
        <strain evidence="3 4">Cm c5</strain>
    </source>
</reference>
<gene>
    <name evidence="3" type="ORF">CMC5_061290</name>
</gene>
<sequence length="212" mass="21621">MRRAWLFAPLALAWGCAPAMPPTAPAQGSPTGAASGAPAPSATPSGDALSTPSSLPAPHVDLPPTPPTVTGTIGGKPFSPKAALNLGGSDKGRVLIGLTDYATSCDDLVTPVAGNQMLTLQIEWKAGQVAFGADPGNPAIMNPTHILTTSDPGRPKRTVLPAQGSVQLVSAPEKSGSRTRIKLDLATDKDSVKGEIDLQLCWDVTSVDLSAN</sequence>
<accession>A0A0K1EMN6</accession>
<feature type="signal peptide" evidence="2">
    <location>
        <begin position="1"/>
        <end position="19"/>
    </location>
</feature>
<feature type="compositionally biased region" description="Low complexity" evidence="1">
    <location>
        <begin position="25"/>
        <end position="46"/>
    </location>
</feature>
<evidence type="ECO:0000313" key="4">
    <source>
        <dbReference type="Proteomes" id="UP000067626"/>
    </source>
</evidence>